<dbReference type="InterPro" id="IPR020846">
    <property type="entry name" value="MFS_dom"/>
</dbReference>
<feature type="transmembrane region" description="Helical" evidence="9">
    <location>
        <begin position="108"/>
        <end position="126"/>
    </location>
</feature>
<evidence type="ECO:0000256" key="9">
    <source>
        <dbReference type="SAM" id="Phobius"/>
    </source>
</evidence>
<reference evidence="11 12" key="1">
    <citation type="journal article" date="2019" name="Emerg. Microbes Infect.">
        <title>Comprehensive subspecies identification of 175 nontuberculous mycobacteria species based on 7547 genomic profiles.</title>
        <authorList>
            <person name="Matsumoto Y."/>
            <person name="Kinjo T."/>
            <person name="Motooka D."/>
            <person name="Nabeya D."/>
            <person name="Jung N."/>
            <person name="Uechi K."/>
            <person name="Horii T."/>
            <person name="Iida T."/>
            <person name="Fujita J."/>
            <person name="Nakamura S."/>
        </authorList>
    </citation>
    <scope>NUCLEOTIDE SEQUENCE [LARGE SCALE GENOMIC DNA]</scope>
    <source>
        <strain evidence="11 12">JCM 6399</strain>
    </source>
</reference>
<feature type="transmembrane region" description="Helical" evidence="9">
    <location>
        <begin position="431"/>
        <end position="451"/>
    </location>
</feature>
<dbReference type="SUPFAM" id="SSF51182">
    <property type="entry name" value="RmlC-like cupins"/>
    <property type="match status" value="1"/>
</dbReference>
<protein>
    <recommendedName>
        <fullName evidence="7">Putative tartrate transporter</fullName>
    </recommendedName>
</protein>
<dbReference type="GO" id="GO:0005886">
    <property type="term" value="C:plasma membrane"/>
    <property type="evidence" value="ECO:0007669"/>
    <property type="project" value="UniProtKB-SubCell"/>
</dbReference>
<evidence type="ECO:0000256" key="5">
    <source>
        <dbReference type="ARBA" id="ARBA00023136"/>
    </source>
</evidence>
<evidence type="ECO:0000256" key="6">
    <source>
        <dbReference type="ARBA" id="ARBA00058119"/>
    </source>
</evidence>
<keyword evidence="4 9" id="KW-1133">Transmembrane helix</keyword>
<feature type="transmembrane region" description="Helical" evidence="9">
    <location>
        <begin position="138"/>
        <end position="159"/>
    </location>
</feature>
<dbReference type="PANTHER" id="PTHR43791">
    <property type="entry name" value="PERMEASE-RELATED"/>
    <property type="match status" value="1"/>
</dbReference>
<keyword evidence="2" id="KW-0813">Transport</keyword>
<feature type="transmembrane region" description="Helical" evidence="9">
    <location>
        <begin position="458"/>
        <end position="478"/>
    </location>
</feature>
<evidence type="ECO:0000256" key="3">
    <source>
        <dbReference type="ARBA" id="ARBA00022692"/>
    </source>
</evidence>
<comment type="function">
    <text evidence="6">Component of the tartrate utilization system and may allow entry of tartrate and tartrate dehydrogenase.</text>
</comment>
<dbReference type="PANTHER" id="PTHR43791:SF36">
    <property type="entry name" value="TRANSPORTER, PUTATIVE (AFU_ORTHOLOGUE AFUA_6G08340)-RELATED"/>
    <property type="match status" value="1"/>
</dbReference>
<evidence type="ECO:0000259" key="10">
    <source>
        <dbReference type="PROSITE" id="PS50850"/>
    </source>
</evidence>
<evidence type="ECO:0000313" key="12">
    <source>
        <dbReference type="Proteomes" id="UP000465785"/>
    </source>
</evidence>
<dbReference type="GO" id="GO:0022857">
    <property type="term" value="F:transmembrane transporter activity"/>
    <property type="evidence" value="ECO:0007669"/>
    <property type="project" value="InterPro"/>
</dbReference>
<organism evidence="11 12">
    <name type="scientific">Mycobacterium gallinarum</name>
    <dbReference type="NCBI Taxonomy" id="39689"/>
    <lineage>
        <taxon>Bacteria</taxon>
        <taxon>Bacillati</taxon>
        <taxon>Actinomycetota</taxon>
        <taxon>Actinomycetes</taxon>
        <taxon>Mycobacteriales</taxon>
        <taxon>Mycobacteriaceae</taxon>
        <taxon>Mycobacterium</taxon>
    </lineage>
</organism>
<dbReference type="InterPro" id="IPR011701">
    <property type="entry name" value="MFS"/>
</dbReference>
<dbReference type="Pfam" id="PF07690">
    <property type="entry name" value="MFS_1"/>
    <property type="match status" value="1"/>
</dbReference>
<feature type="domain" description="Major facilitator superfamily (MFS) profile" evidence="10">
    <location>
        <begin position="108"/>
        <end position="522"/>
    </location>
</feature>
<proteinExistence type="predicted"/>
<dbReference type="Gene3D" id="1.20.1250.20">
    <property type="entry name" value="MFS general substrate transporter like domains"/>
    <property type="match status" value="2"/>
</dbReference>
<dbReference type="InterPro" id="IPR014710">
    <property type="entry name" value="RmlC-like_jellyroll"/>
</dbReference>
<name>A0A9W4BDU2_9MYCO</name>
<dbReference type="Proteomes" id="UP000465785">
    <property type="component" value="Chromosome"/>
</dbReference>
<evidence type="ECO:0000256" key="2">
    <source>
        <dbReference type="ARBA" id="ARBA00022448"/>
    </source>
</evidence>
<feature type="transmembrane region" description="Helical" evidence="9">
    <location>
        <begin position="337"/>
        <end position="363"/>
    </location>
</feature>
<dbReference type="SUPFAM" id="SSF103473">
    <property type="entry name" value="MFS general substrate transporter"/>
    <property type="match status" value="1"/>
</dbReference>
<feature type="transmembrane region" description="Helical" evidence="9">
    <location>
        <begin position="175"/>
        <end position="194"/>
    </location>
</feature>
<sequence length="529" mass="57295">MQEWGGARQNIAAGDVIWTDPGVKHWHGANSDTAMTHIAVQGVVDGSPAATQGPGIGARTHRSPSSAPRGVANLLPLRRTCAEGATMTTHLPDSALGQQTMVKVTRRLLPFLILLYFVNYLDRVNISFAGPNGMNEDLAMSAKMFGFASGIFFIGYLLLEVPSNIALHKFGGRRWLARIMLTWGIISSAIAFVPNAETLIVLRFLLGVAEAGFFPGIILYLTFWFPERHRSKAISLFMVAVPVSTAVGSTLSSLIIEWGHGVLFGLDGWRFMFLVEGIPAVILAFVCWFYLTDRPAEAEWLEHDEKGWLESILDVERSMAETGQHWPLKKALSHPRILLLAFIYFGITYGLYAVGFFLPTIVAGFQQQYGTHLSIIERGLVTSVPYVVAAIVMVPWARHADRTGERVWHVAIPAIVGAVSIPVALYMTDPYLAMVAVTLSTCSVMCALPVFWALPSAFLTGVAAAGGIALINSLGNLSGFGGPYITGWLTDLTGNAKAAMWVVGILSLAAAVVVVYLGHKPRPETEASA</sequence>
<feature type="transmembrane region" description="Helical" evidence="9">
    <location>
        <begin position="200"/>
        <end position="221"/>
    </location>
</feature>
<feature type="region of interest" description="Disordered" evidence="8">
    <location>
        <begin position="49"/>
        <end position="69"/>
    </location>
</feature>
<feature type="transmembrane region" description="Helical" evidence="9">
    <location>
        <begin position="233"/>
        <end position="256"/>
    </location>
</feature>
<dbReference type="Gene3D" id="2.60.120.10">
    <property type="entry name" value="Jelly Rolls"/>
    <property type="match status" value="1"/>
</dbReference>
<comment type="subcellular location">
    <subcellularLocation>
        <location evidence="1">Cell membrane</location>
        <topology evidence="1">Multi-pass membrane protein</topology>
    </subcellularLocation>
</comment>
<gene>
    <name evidence="11" type="ORF">MGALJ_47720</name>
</gene>
<feature type="transmembrane region" description="Helical" evidence="9">
    <location>
        <begin position="268"/>
        <end position="291"/>
    </location>
</feature>
<evidence type="ECO:0000256" key="4">
    <source>
        <dbReference type="ARBA" id="ARBA00022989"/>
    </source>
</evidence>
<feature type="transmembrane region" description="Helical" evidence="9">
    <location>
        <begin position="407"/>
        <end position="425"/>
    </location>
</feature>
<keyword evidence="5 9" id="KW-0472">Membrane</keyword>
<dbReference type="InterPro" id="IPR011051">
    <property type="entry name" value="RmlC_Cupin_sf"/>
</dbReference>
<feature type="transmembrane region" description="Helical" evidence="9">
    <location>
        <begin position="375"/>
        <end position="395"/>
    </location>
</feature>
<dbReference type="FunFam" id="1.20.1250.20:FF:000126">
    <property type="entry name" value="MFS transporter permease"/>
    <property type="match status" value="1"/>
</dbReference>
<dbReference type="FunFam" id="1.20.1250.20:FF:000018">
    <property type="entry name" value="MFS transporter permease"/>
    <property type="match status" value="1"/>
</dbReference>
<evidence type="ECO:0000256" key="1">
    <source>
        <dbReference type="ARBA" id="ARBA00004651"/>
    </source>
</evidence>
<dbReference type="EMBL" id="AP022601">
    <property type="protein sequence ID" value="BBY95103.1"/>
    <property type="molecule type" value="Genomic_DNA"/>
</dbReference>
<evidence type="ECO:0000256" key="8">
    <source>
        <dbReference type="SAM" id="MobiDB-lite"/>
    </source>
</evidence>
<accession>A0A9W4BDU2</accession>
<evidence type="ECO:0000313" key="11">
    <source>
        <dbReference type="EMBL" id="BBY95103.1"/>
    </source>
</evidence>
<dbReference type="InterPro" id="IPR036259">
    <property type="entry name" value="MFS_trans_sf"/>
</dbReference>
<keyword evidence="3 9" id="KW-0812">Transmembrane</keyword>
<dbReference type="AlphaFoldDB" id="A0A9W4BDU2"/>
<dbReference type="CDD" id="cd17319">
    <property type="entry name" value="MFS_ExuT_GudP_like"/>
    <property type="match status" value="1"/>
</dbReference>
<evidence type="ECO:0000256" key="7">
    <source>
        <dbReference type="ARBA" id="ARBA00074139"/>
    </source>
</evidence>
<dbReference type="KEGG" id="mgau:MGALJ_47720"/>
<keyword evidence="12" id="KW-1185">Reference proteome</keyword>
<dbReference type="PROSITE" id="PS50850">
    <property type="entry name" value="MFS"/>
    <property type="match status" value="1"/>
</dbReference>
<feature type="transmembrane region" description="Helical" evidence="9">
    <location>
        <begin position="498"/>
        <end position="518"/>
    </location>
</feature>